<dbReference type="InterPro" id="IPR039718">
    <property type="entry name" value="Rrm1"/>
</dbReference>
<dbReference type="InterPro" id="IPR005144">
    <property type="entry name" value="ATP-cone_dom"/>
</dbReference>
<organism evidence="12 13">
    <name type="scientific">Xanthomonas arboricola pv. pruni str. MAFF 311562</name>
    <dbReference type="NCBI Taxonomy" id="1414836"/>
    <lineage>
        <taxon>Bacteria</taxon>
        <taxon>Pseudomonadati</taxon>
        <taxon>Pseudomonadota</taxon>
        <taxon>Gammaproteobacteria</taxon>
        <taxon>Lysobacterales</taxon>
        <taxon>Lysobacteraceae</taxon>
        <taxon>Xanthomonas</taxon>
    </lineage>
</organism>
<gene>
    <name evidence="12" type="ORF">XPU_3168</name>
</gene>
<comment type="caution">
    <text evidence="12">The sequence shown here is derived from an EMBL/GenBank/DDBJ whole genome shotgun (WGS) entry which is preliminary data.</text>
</comment>
<sequence length="876" mass="98952">MKAMPPQTVGLACWSSRTAIAVQGIRIRPQPVPSRVRVPTHGGRMTTNDTLAAIAAGTATPTSVPASVSAPGCGAPELTDPSDIVPPPRQAIAMHAQTIEEQAVATWITKEAGNRRIPFEPERLERAIDQIHAEFPQLDVADYKRSVFGFVDRKDSVNADDLVDHLIREAEARVDLTTPEWEHFAARLYLRRLYKRASRNRFYDASQKYGSFVGLQESLADRNVYSNDILRRYSKDELIEAGKMIEPERDKLFAYNGLYLLATRYLATDNSRGVFELPQERWLTIALYLMQDEIGNGKGSRERRMQLVGEAYWALSNLYMTVATPTLANAGKVGGQLSSCFIDTVDDSLQGIYDSNTDVARVSKHGGGVGAYLGYVRSSGSAIRGVSNSSGGVVPWIKQLNNTAVSVDQLGQRKGAIAVYLDIFHRDIESFLDLRLNNGDQRLRAHDVFTSVCIPDLFMEAVERRGDWYLFDPHEVKRIKGWYLQDFYDEKKGDANSSFRRKYEEVVADERITRKTVKAIEIFKRIMVSQLETGNPFMFYRDEVNRKNPNKHEGMVYSSNLCTEILQNMSPTRMMQEIISGNQIVTTKKAGDFVVCNLSSINLGRAITVQADQADLLGADVLERLIPIQVRMLDNVIDLNQLPVPQATITNQKYRAIGLGTFGWHHLLAQKSIHWNAKEAEDYSDELYERINYLTVQASMELAKEKGTYSVFRGSDWHTGEYFRARDYNSPQWLELSAQVAVNGVRNAWMLAVAPNMSTAQIAGSTASIDPIYSAFYYEEKKDFRRPVAAPGLSLETWPYYEKGAYKVDQFASVRQNARRQRHIDQSISFNFYVPSTIRASTLLDLHMTAWREGLKTTYYVRSNDIDISECEWCSS</sequence>
<feature type="domain" description="ATP-cone" evidence="11">
    <location>
        <begin position="106"/>
        <end position="199"/>
    </location>
</feature>
<evidence type="ECO:0000256" key="8">
    <source>
        <dbReference type="ARBA" id="ARBA00047754"/>
    </source>
</evidence>
<proteinExistence type="inferred from homology"/>
<dbReference type="GO" id="GO:0005971">
    <property type="term" value="C:ribonucleoside-diphosphate reductase complex"/>
    <property type="evidence" value="ECO:0007669"/>
    <property type="project" value="TreeGrafter"/>
</dbReference>
<reference evidence="12 13" key="1">
    <citation type="submission" date="2014-01" db="EMBL/GenBank/DDBJ databases">
        <title>Genome sequence and analysis of Xanthomonas arboricola pv. pruni.</title>
        <authorList>
            <person name="Fujikawa T."/>
            <person name="Nakazono-Nagaoka E."/>
        </authorList>
    </citation>
    <scope>NUCLEOTIDE SEQUENCE [LARGE SCALE GENOMIC DNA]</scope>
    <source>
        <strain evidence="13">MAFF 311562</strain>
    </source>
</reference>
<dbReference type="InterPro" id="IPR000788">
    <property type="entry name" value="RNR_lg_C"/>
</dbReference>
<evidence type="ECO:0000256" key="10">
    <source>
        <dbReference type="RuleBase" id="RU003410"/>
    </source>
</evidence>
<dbReference type="Gene3D" id="3.20.70.20">
    <property type="match status" value="1"/>
</dbReference>
<dbReference type="InterPro" id="IPR013509">
    <property type="entry name" value="RNR_lsu_N"/>
</dbReference>
<evidence type="ECO:0000313" key="12">
    <source>
        <dbReference type="EMBL" id="GAE51636.1"/>
    </source>
</evidence>
<dbReference type="EC" id="1.17.4.1" evidence="2 10"/>
<evidence type="ECO:0000256" key="4">
    <source>
        <dbReference type="ARBA" id="ARBA00022741"/>
    </source>
</evidence>
<evidence type="ECO:0000256" key="9">
    <source>
        <dbReference type="PROSITE-ProRule" id="PRU00492"/>
    </source>
</evidence>
<dbReference type="CDD" id="cd01679">
    <property type="entry name" value="RNR_I"/>
    <property type="match status" value="1"/>
</dbReference>
<dbReference type="UniPathway" id="UPA00326"/>
<dbReference type="SUPFAM" id="SSF48168">
    <property type="entry name" value="R1 subunit of ribonucleotide reductase, N-terminal domain"/>
    <property type="match status" value="1"/>
</dbReference>
<name>W4S538_9XANT</name>
<dbReference type="Pfam" id="PF02867">
    <property type="entry name" value="Ribonuc_red_lgC"/>
    <property type="match status" value="1"/>
</dbReference>
<evidence type="ECO:0000256" key="2">
    <source>
        <dbReference type="ARBA" id="ARBA00012274"/>
    </source>
</evidence>
<dbReference type="SUPFAM" id="SSF51998">
    <property type="entry name" value="PFL-like glycyl radical enzymes"/>
    <property type="match status" value="1"/>
</dbReference>
<dbReference type="InterPro" id="IPR008926">
    <property type="entry name" value="RNR_R1-su_N"/>
</dbReference>
<comment type="similarity">
    <text evidence="1 10">Belongs to the ribonucleoside diphosphate reductase large chain family.</text>
</comment>
<dbReference type="AlphaFoldDB" id="W4S538"/>
<evidence type="ECO:0000256" key="3">
    <source>
        <dbReference type="ARBA" id="ARBA00022533"/>
    </source>
</evidence>
<dbReference type="Pfam" id="PF00317">
    <property type="entry name" value="Ribonuc_red_lgN"/>
    <property type="match status" value="1"/>
</dbReference>
<keyword evidence="5 9" id="KW-0067">ATP-binding</keyword>
<dbReference type="PROSITE" id="PS51161">
    <property type="entry name" value="ATP_CONE"/>
    <property type="match status" value="1"/>
</dbReference>
<accession>W4S538</accession>
<dbReference type="PRINTS" id="PR01183">
    <property type="entry name" value="RIBORDTASEM1"/>
</dbReference>
<keyword evidence="4 9" id="KW-0547">Nucleotide-binding</keyword>
<keyword evidence="6 10" id="KW-0560">Oxidoreductase</keyword>
<dbReference type="GO" id="GO:0009263">
    <property type="term" value="P:deoxyribonucleotide biosynthetic process"/>
    <property type="evidence" value="ECO:0007669"/>
    <property type="project" value="UniProtKB-KW"/>
</dbReference>
<comment type="catalytic activity">
    <reaction evidence="8 10">
        <text>a 2'-deoxyribonucleoside 5'-diphosphate + [thioredoxin]-disulfide + H2O = a ribonucleoside 5'-diphosphate + [thioredoxin]-dithiol</text>
        <dbReference type="Rhea" id="RHEA:23252"/>
        <dbReference type="Rhea" id="RHEA-COMP:10698"/>
        <dbReference type="Rhea" id="RHEA-COMP:10700"/>
        <dbReference type="ChEBI" id="CHEBI:15377"/>
        <dbReference type="ChEBI" id="CHEBI:29950"/>
        <dbReference type="ChEBI" id="CHEBI:50058"/>
        <dbReference type="ChEBI" id="CHEBI:57930"/>
        <dbReference type="ChEBI" id="CHEBI:73316"/>
        <dbReference type="EC" id="1.17.4.1"/>
    </reaction>
</comment>
<dbReference type="PANTHER" id="PTHR11573">
    <property type="entry name" value="RIBONUCLEOSIDE-DIPHOSPHATE REDUCTASE LARGE CHAIN"/>
    <property type="match status" value="1"/>
</dbReference>
<comment type="function">
    <text evidence="10">Provides the precursors necessary for DNA synthesis. Catalyzes the biosynthesis of deoxyribonucleotides from the corresponding ribonucleotides.</text>
</comment>
<dbReference type="FunFam" id="3.20.70.20:FF:000014">
    <property type="entry name" value="Ribonucleoside-diphosphate reductase"/>
    <property type="match status" value="1"/>
</dbReference>
<dbReference type="PANTHER" id="PTHR11573:SF6">
    <property type="entry name" value="RIBONUCLEOSIDE-DIPHOSPHATE REDUCTASE LARGE SUBUNIT"/>
    <property type="match status" value="1"/>
</dbReference>
<dbReference type="GO" id="GO:0005524">
    <property type="term" value="F:ATP binding"/>
    <property type="evidence" value="ECO:0007669"/>
    <property type="project" value="UniProtKB-UniRule"/>
</dbReference>
<keyword evidence="7 10" id="KW-0215">Deoxyribonucleotide synthesis</keyword>
<dbReference type="NCBIfam" id="NF006665">
    <property type="entry name" value="PRK09209.1"/>
    <property type="match status" value="1"/>
</dbReference>
<dbReference type="NCBIfam" id="TIGR02506">
    <property type="entry name" value="NrdE_NrdA"/>
    <property type="match status" value="1"/>
</dbReference>
<protein>
    <recommendedName>
        <fullName evidence="2 10">Ribonucleoside-diphosphate reductase</fullName>
        <ecNumber evidence="2 10">1.17.4.1</ecNumber>
    </recommendedName>
</protein>
<evidence type="ECO:0000256" key="7">
    <source>
        <dbReference type="ARBA" id="ARBA00023116"/>
    </source>
</evidence>
<evidence type="ECO:0000256" key="5">
    <source>
        <dbReference type="ARBA" id="ARBA00022840"/>
    </source>
</evidence>
<dbReference type="GO" id="GO:0004748">
    <property type="term" value="F:ribonucleoside-diphosphate reductase activity, thioredoxin disulfide as acceptor"/>
    <property type="evidence" value="ECO:0007669"/>
    <property type="project" value="UniProtKB-EC"/>
</dbReference>
<evidence type="ECO:0000313" key="13">
    <source>
        <dbReference type="Proteomes" id="UP000019143"/>
    </source>
</evidence>
<keyword evidence="3" id="KW-0021">Allosteric enzyme</keyword>
<dbReference type="EMBL" id="BAVB01000309">
    <property type="protein sequence ID" value="GAE51636.1"/>
    <property type="molecule type" value="Genomic_DNA"/>
</dbReference>
<evidence type="ECO:0000259" key="11">
    <source>
        <dbReference type="PROSITE" id="PS51161"/>
    </source>
</evidence>
<dbReference type="PROSITE" id="PS00089">
    <property type="entry name" value="RIBORED_LARGE"/>
    <property type="match status" value="1"/>
</dbReference>
<evidence type="ECO:0000256" key="1">
    <source>
        <dbReference type="ARBA" id="ARBA00010406"/>
    </source>
</evidence>
<dbReference type="Proteomes" id="UP000019143">
    <property type="component" value="Unassembled WGS sequence"/>
</dbReference>
<evidence type="ECO:0000256" key="6">
    <source>
        <dbReference type="ARBA" id="ARBA00023002"/>
    </source>
</evidence>
<dbReference type="InterPro" id="IPR013346">
    <property type="entry name" value="NrdE_NrdA_C"/>
</dbReference>